<proteinExistence type="predicted"/>
<gene>
    <name evidence="2" type="ORF">Goe1_c00210</name>
</gene>
<protein>
    <submittedName>
        <fullName evidence="2">Lower collar protein</fullName>
    </submittedName>
</protein>
<dbReference type="EMBL" id="KU831549">
    <property type="protein sequence ID" value="AMR58247.1"/>
    <property type="molecule type" value="Genomic_DNA"/>
</dbReference>
<organism evidence="2 3">
    <name type="scientific">Bacillus phage vB_BsuP-Goe1</name>
    <dbReference type="NCBI Taxonomy" id="1807511"/>
    <lineage>
        <taxon>Viruses</taxon>
        <taxon>Duplodnaviria</taxon>
        <taxon>Heunggongvirae</taxon>
        <taxon>Uroviricota</taxon>
        <taxon>Caudoviricetes</taxon>
        <taxon>Salasmaviridae</taxon>
        <taxon>Picovirinae</taxon>
        <taxon>Beecentumtrevirus</taxon>
        <taxon>Beecentumtrevirus Goe1</taxon>
    </lineage>
</organism>
<feature type="compositionally biased region" description="Low complexity" evidence="1">
    <location>
        <begin position="207"/>
        <end position="222"/>
    </location>
</feature>
<dbReference type="Proteomes" id="UP000222854">
    <property type="component" value="Segment"/>
</dbReference>
<sequence length="304" mass="34678">MFHVEHWAVKQMASYTMKLSTYIEMWSQYETGLSMSEKIEKGRPKLFDFHYPIFDESYRKVFETHFIRNFYMREVGFETEGLFKFNLETWLIINMPYFNKLFESELIKYDPLENTRLNTTGNKKNDTERNDNRDTTGSMKADGKSNTKTSDKTNASGSSKEDGKTTGSVTDDNFNRKIDSDQPDSRLALTTNDGKGTLEYASAIEENSTNNKRNTTGTNNVTSSAKSESTGSGTSDTVTTDTANTTANDKLNSQINNVEDYIESKIGKSGTQSYASLVQDYRAALLRIEKRIFDEMQELFMLVY</sequence>
<feature type="region of interest" description="Disordered" evidence="1">
    <location>
        <begin position="115"/>
        <end position="244"/>
    </location>
</feature>
<reference evidence="2 3" key="1">
    <citation type="submission" date="2016-02" db="EMBL/GenBank/DDBJ databases">
        <title>Genome sequence of Bacillus subtilis phage vB_BsuP_Goe1.</title>
        <authorList>
            <person name="Hertel R."/>
            <person name="Willms I.M."/>
            <person name="Daniel R."/>
        </authorList>
    </citation>
    <scope>NUCLEOTIDE SEQUENCE [LARGE SCALE GENOMIC DNA]</scope>
</reference>
<evidence type="ECO:0000313" key="2">
    <source>
        <dbReference type="EMBL" id="AMR58247.1"/>
    </source>
</evidence>
<accession>A0A142IG92</accession>
<feature type="compositionally biased region" description="Low complexity" evidence="1">
    <location>
        <begin position="230"/>
        <end position="244"/>
    </location>
</feature>
<name>A0A142IG92_9CAUD</name>
<feature type="compositionally biased region" description="Basic and acidic residues" evidence="1">
    <location>
        <begin position="123"/>
        <end position="134"/>
    </location>
</feature>
<feature type="compositionally biased region" description="Basic and acidic residues" evidence="1">
    <location>
        <begin position="141"/>
        <end position="151"/>
    </location>
</feature>
<evidence type="ECO:0000256" key="1">
    <source>
        <dbReference type="SAM" id="MobiDB-lite"/>
    </source>
</evidence>
<evidence type="ECO:0000313" key="3">
    <source>
        <dbReference type="Proteomes" id="UP000222854"/>
    </source>
</evidence>
<feature type="compositionally biased region" description="Basic and acidic residues" evidence="1">
    <location>
        <begin position="173"/>
        <end position="184"/>
    </location>
</feature>
<keyword evidence="3" id="KW-1185">Reference proteome</keyword>